<feature type="region of interest" description="Disordered" evidence="7">
    <location>
        <begin position="395"/>
        <end position="442"/>
    </location>
</feature>
<dbReference type="GeneID" id="113467328"/>
<feature type="compositionally biased region" description="Basic residues" evidence="7">
    <location>
        <begin position="128"/>
        <end position="141"/>
    </location>
</feature>
<evidence type="ECO:0000256" key="6">
    <source>
        <dbReference type="ARBA" id="ARBA00023242"/>
    </source>
</evidence>
<evidence type="ECO:0000256" key="7">
    <source>
        <dbReference type="SAM" id="MobiDB-lite"/>
    </source>
</evidence>
<dbReference type="KEGG" id="dci:113467328"/>
<evidence type="ECO:0000313" key="9">
    <source>
        <dbReference type="RefSeq" id="XP_026679240.1"/>
    </source>
</evidence>
<gene>
    <name evidence="9" type="primary">LOC113467328</name>
</gene>
<feature type="region of interest" description="Disordered" evidence="7">
    <location>
        <begin position="473"/>
        <end position="493"/>
    </location>
</feature>
<evidence type="ECO:0000313" key="8">
    <source>
        <dbReference type="Proteomes" id="UP000079169"/>
    </source>
</evidence>
<name>A0A3Q0IXV0_DIACI</name>
<evidence type="ECO:0000256" key="3">
    <source>
        <dbReference type="ARBA" id="ARBA00008838"/>
    </source>
</evidence>
<feature type="compositionally biased region" description="Basic and acidic residues" evidence="7">
    <location>
        <begin position="142"/>
        <end position="159"/>
    </location>
</feature>
<feature type="compositionally biased region" description="Basic residues" evidence="7">
    <location>
        <begin position="573"/>
        <end position="585"/>
    </location>
</feature>
<dbReference type="Pfam" id="PF07767">
    <property type="entry name" value="Nop53"/>
    <property type="match status" value="1"/>
</dbReference>
<evidence type="ECO:0000256" key="2">
    <source>
        <dbReference type="ARBA" id="ARBA00004642"/>
    </source>
</evidence>
<dbReference type="RefSeq" id="XP_026679240.1">
    <property type="nucleotide sequence ID" value="XM_026823439.1"/>
</dbReference>
<dbReference type="GO" id="GO:0006364">
    <property type="term" value="P:rRNA processing"/>
    <property type="evidence" value="ECO:0007669"/>
    <property type="project" value="TreeGrafter"/>
</dbReference>
<organism evidence="8 9">
    <name type="scientific">Diaphorina citri</name>
    <name type="common">Asian citrus psyllid</name>
    <dbReference type="NCBI Taxonomy" id="121845"/>
    <lineage>
        <taxon>Eukaryota</taxon>
        <taxon>Metazoa</taxon>
        <taxon>Ecdysozoa</taxon>
        <taxon>Arthropoda</taxon>
        <taxon>Hexapoda</taxon>
        <taxon>Insecta</taxon>
        <taxon>Pterygota</taxon>
        <taxon>Neoptera</taxon>
        <taxon>Paraneoptera</taxon>
        <taxon>Hemiptera</taxon>
        <taxon>Sternorrhyncha</taxon>
        <taxon>Psylloidea</taxon>
        <taxon>Psyllidae</taxon>
        <taxon>Diaphorininae</taxon>
        <taxon>Diaphorina</taxon>
    </lineage>
</organism>
<keyword evidence="5" id="KW-0690">Ribosome biogenesis</keyword>
<feature type="region of interest" description="Disordered" evidence="7">
    <location>
        <begin position="571"/>
        <end position="591"/>
    </location>
</feature>
<dbReference type="AlphaFoldDB" id="A0A3Q0IXV0"/>
<dbReference type="PANTHER" id="PTHR14211:SF7">
    <property type="entry name" value="RIBOSOME BIOGENESIS PROTEIN NOP53"/>
    <property type="match status" value="1"/>
</dbReference>
<evidence type="ECO:0000256" key="5">
    <source>
        <dbReference type="ARBA" id="ARBA00022517"/>
    </source>
</evidence>
<keyword evidence="6" id="KW-0539">Nucleus</keyword>
<reference evidence="9" key="1">
    <citation type="submission" date="2025-08" db="UniProtKB">
        <authorList>
            <consortium name="RefSeq"/>
        </authorList>
    </citation>
    <scope>IDENTIFICATION</scope>
</reference>
<feature type="compositionally biased region" description="Basic and acidic residues" evidence="7">
    <location>
        <begin position="473"/>
        <end position="483"/>
    </location>
</feature>
<dbReference type="PANTHER" id="PTHR14211">
    <property type="entry name" value="GLIOMA SUPPRESSOR CANDIDATE REGION GENE 2"/>
    <property type="match status" value="1"/>
</dbReference>
<comment type="subcellular location">
    <subcellularLocation>
        <location evidence="1">Nucleus</location>
        <location evidence="1">Nucleolus</location>
    </subcellularLocation>
    <subcellularLocation>
        <location evidence="2">Nucleus</location>
        <location evidence="2">Nucleoplasm</location>
    </subcellularLocation>
</comment>
<dbReference type="InterPro" id="IPR011687">
    <property type="entry name" value="Nop53/GLTSCR2"/>
</dbReference>
<proteinExistence type="inferred from homology"/>
<comment type="similarity">
    <text evidence="3">Belongs to the NOP53 family.</text>
</comment>
<dbReference type="GO" id="GO:0005654">
    <property type="term" value="C:nucleoplasm"/>
    <property type="evidence" value="ECO:0007669"/>
    <property type="project" value="UniProtKB-SubCell"/>
</dbReference>
<dbReference type="GO" id="GO:0005730">
    <property type="term" value="C:nucleolus"/>
    <property type="evidence" value="ECO:0007669"/>
    <property type="project" value="UniProtKB-SubCell"/>
</dbReference>
<dbReference type="GO" id="GO:0000027">
    <property type="term" value="P:ribosomal large subunit assembly"/>
    <property type="evidence" value="ECO:0007669"/>
    <property type="project" value="TreeGrafter"/>
</dbReference>
<dbReference type="STRING" id="121845.A0A3Q0IXV0"/>
<keyword evidence="8" id="KW-1185">Reference proteome</keyword>
<dbReference type="PaxDb" id="121845-A0A3Q0IXV0"/>
<evidence type="ECO:0000256" key="4">
    <source>
        <dbReference type="ARBA" id="ARBA00018339"/>
    </source>
</evidence>
<dbReference type="GO" id="GO:0008097">
    <property type="term" value="F:5S rRNA binding"/>
    <property type="evidence" value="ECO:0007669"/>
    <property type="project" value="TreeGrafter"/>
</dbReference>
<evidence type="ECO:0000256" key="1">
    <source>
        <dbReference type="ARBA" id="ARBA00004604"/>
    </source>
</evidence>
<dbReference type="Proteomes" id="UP000079169">
    <property type="component" value="Unplaced"/>
</dbReference>
<protein>
    <recommendedName>
        <fullName evidence="4">Ribosome biogenesis protein NOP53</fullName>
    </recommendedName>
</protein>
<feature type="region of interest" description="Disordered" evidence="7">
    <location>
        <begin position="123"/>
        <end position="176"/>
    </location>
</feature>
<accession>A0A3Q0IXV0</accession>
<sequence>MAEEDLNWTPKQDMSLLCRVCANQHDYLIPIFEGEGLDHDMPTKMDKHLPIKDFIFGFVPLLIKYRYSSYFLVYFDLKAVTDDDAGSDHFEDAYDNSGGGDDDEDFEKEIKQLISDAGVEIGGSSKATKAKSPRASTRKRKSEVTPVKKSESKKAKSDSSSKSSTALIKPKEEVQSGDDRLDVEMRSLVIFADVQGVFIYESFKLDQIFLVKRNIITSAKRLQQIAEKLELKQNTFKRKDILALKQRREAITKGKRKKRNFDSRLRLATEVWTDKGNPLESSKEIDPQWISQEAKDHYLKLTPYRRLNVPPSISSRPNLIPGVKAPHPGMSYNPSLEDHQDLLQKVAAKEEAEKKQEEHLDRVTSAMFNRMSKQETEKQWMKEMSQGIEDKVKLAADEIKEEPPESNEYSTVNPPVDGDKQRSLQSRRREREEKKKQKEIKEAKLEKKKLADIYKLRFISKDIDKFEEKIQKTEEKRQKKKEMAPYTTKRVGKNKYEEPDLEFSLYQDLTGSLRTVQPEGKPLTERFRSFAERNIMEPTKKQTKKTVPKAKTFIKTDHRIPELAKINDMQRREMKKFRKRNKKNTKWQTTD</sequence>
<feature type="compositionally biased region" description="Basic and acidic residues" evidence="7">
    <location>
        <begin position="417"/>
        <end position="442"/>
    </location>
</feature>